<accession>A0AC34QV41</accession>
<dbReference type="Proteomes" id="UP000887576">
    <property type="component" value="Unplaced"/>
</dbReference>
<evidence type="ECO:0000313" key="1">
    <source>
        <dbReference type="Proteomes" id="UP000887576"/>
    </source>
</evidence>
<name>A0AC34QV41_9BILA</name>
<dbReference type="WBParaSite" id="JU765_v2.g1968.t2">
    <property type="protein sequence ID" value="JU765_v2.g1968.t2"/>
    <property type="gene ID" value="JU765_v2.g1968"/>
</dbReference>
<organism evidence="1 2">
    <name type="scientific">Panagrolaimus sp. JU765</name>
    <dbReference type="NCBI Taxonomy" id="591449"/>
    <lineage>
        <taxon>Eukaryota</taxon>
        <taxon>Metazoa</taxon>
        <taxon>Ecdysozoa</taxon>
        <taxon>Nematoda</taxon>
        <taxon>Chromadorea</taxon>
        <taxon>Rhabditida</taxon>
        <taxon>Tylenchina</taxon>
        <taxon>Panagrolaimomorpha</taxon>
        <taxon>Panagrolaimoidea</taxon>
        <taxon>Panagrolaimidae</taxon>
        <taxon>Panagrolaimus</taxon>
    </lineage>
</organism>
<sequence>MNNDDFRRLLTTLPKSRPSAPASSRRSKPLVKPNFQRKKKDDGDKTEIDKLYDESQQHLTEIMKSYRDRAAERRKVDNDKEVDESTLRLMIHGIMPSDLESNRTLTIEQSKLLGGDLEHTHMVKGLDYTLLDRMRTDTISSDEETEEEKEVPASQIPPEKCSQNPMIRRMLRILFHTQFPKRNEHFAPGRMAYVCDFEDESTDVPSTLIRSLDVTPKENPQVKNDKLILEVKNDKLILEHLTNILPYLRDKKRKKKKKEDVIDSNTKIFEDAGEYDTRVKPLEGDRRKKEDLRDDKEKASYFEEKRDRKDKYDSKDRTRRKDDRHRDRSSERHRERSRSPDTRKPRDKPASALSELIAIESRKRASSPSASKPVTAKKKFGQEEAYGEYYTEDMDFVETIASDDDDDEALAIAKARTFQELGTDGKADKSG</sequence>
<proteinExistence type="predicted"/>
<reference evidence="2" key="1">
    <citation type="submission" date="2022-11" db="UniProtKB">
        <authorList>
            <consortium name="WormBaseParasite"/>
        </authorList>
    </citation>
    <scope>IDENTIFICATION</scope>
</reference>
<protein>
    <submittedName>
        <fullName evidence="2">RED-like N-terminal domain-containing protein</fullName>
    </submittedName>
</protein>
<evidence type="ECO:0000313" key="2">
    <source>
        <dbReference type="WBParaSite" id="JU765_v2.g1968.t2"/>
    </source>
</evidence>